<accession>A0A0B7JMN1</accession>
<evidence type="ECO:0000256" key="1">
    <source>
        <dbReference type="ARBA" id="ARBA00005437"/>
    </source>
</evidence>
<proteinExistence type="inferred from homology"/>
<dbReference type="EMBL" id="CDPU01000004">
    <property type="protein sequence ID" value="CEO46228.1"/>
    <property type="molecule type" value="Genomic_DNA"/>
</dbReference>
<dbReference type="PANTHER" id="PTHR31087">
    <property type="match status" value="1"/>
</dbReference>
<dbReference type="PANTHER" id="PTHR31087:SF161">
    <property type="entry name" value="TUBBY C 2 FAMILY PROTEIN"/>
    <property type="match status" value="1"/>
</dbReference>
<evidence type="ECO:0000313" key="2">
    <source>
        <dbReference type="EMBL" id="CEO46228.1"/>
    </source>
</evidence>
<comment type="similarity">
    <text evidence="1">Belongs to the LOR family.</text>
</comment>
<sequence>MAAVLPPIHPPMGMFDQYITPGGDSLILTEKVFSLSGDSFEVHKNQGGKPGEAALKIQGKHMTISGRKTVSDMAGNLLFDIVKEHFHILHPTLAAQDESGKKYLVIKKHRKLIGSEATLTLTSKDGRTDTLKMNGNWRDSCANIIHVESGATVARIDRQILNARELIGGAQTYHLNVAPGVDVALMVAACVALDELNNEKKGLISF</sequence>
<dbReference type="InterPro" id="IPR038595">
    <property type="entry name" value="LOR_sf"/>
</dbReference>
<dbReference type="Pfam" id="PF04525">
    <property type="entry name" value="LOR"/>
    <property type="match status" value="1"/>
</dbReference>
<evidence type="ECO:0008006" key="3">
    <source>
        <dbReference type="Google" id="ProtNLM"/>
    </source>
</evidence>
<name>A0A0B7JMN1_BIOOC</name>
<dbReference type="InterPro" id="IPR025659">
    <property type="entry name" value="Tubby-like_C"/>
</dbReference>
<dbReference type="Gene3D" id="2.40.160.200">
    <property type="entry name" value="LURP1-related"/>
    <property type="match status" value="1"/>
</dbReference>
<dbReference type="AlphaFoldDB" id="A0A0B7JMN1"/>
<dbReference type="SUPFAM" id="SSF54518">
    <property type="entry name" value="Tubby C-terminal domain-like"/>
    <property type="match status" value="1"/>
</dbReference>
<reference evidence="2" key="1">
    <citation type="submission" date="2015-01" db="EMBL/GenBank/DDBJ databases">
        <authorList>
            <person name="Durling Mikael"/>
        </authorList>
    </citation>
    <scope>NUCLEOTIDE SEQUENCE</scope>
</reference>
<gene>
    <name evidence="2" type="ORF">BN869_000002283_1</name>
</gene>
<dbReference type="InterPro" id="IPR007612">
    <property type="entry name" value="LOR"/>
</dbReference>
<organism evidence="2">
    <name type="scientific">Bionectria ochroleuca</name>
    <name type="common">Gliocladium roseum</name>
    <dbReference type="NCBI Taxonomy" id="29856"/>
    <lineage>
        <taxon>Eukaryota</taxon>
        <taxon>Fungi</taxon>
        <taxon>Dikarya</taxon>
        <taxon>Ascomycota</taxon>
        <taxon>Pezizomycotina</taxon>
        <taxon>Sordariomycetes</taxon>
        <taxon>Hypocreomycetidae</taxon>
        <taxon>Hypocreales</taxon>
        <taxon>Bionectriaceae</taxon>
        <taxon>Clonostachys</taxon>
    </lineage>
</organism>
<protein>
    <recommendedName>
        <fullName evidence="3">Tubby C-terminal domain-containing protein</fullName>
    </recommendedName>
</protein>